<dbReference type="Proteomes" id="UP000184543">
    <property type="component" value="Unassembled WGS sequence"/>
</dbReference>
<dbReference type="RefSeq" id="WP_139278076.1">
    <property type="nucleotide sequence ID" value="NZ_FQYU01000002.1"/>
</dbReference>
<dbReference type="AlphaFoldDB" id="A0A1M6ENM2"/>
<dbReference type="EMBL" id="FQYU01000002">
    <property type="protein sequence ID" value="SHI86928.1"/>
    <property type="molecule type" value="Genomic_DNA"/>
</dbReference>
<name>A0A1M6ENM2_9FLAO</name>
<dbReference type="OrthoDB" id="1144350at2"/>
<accession>A0A1M6ENM2</accession>
<proteinExistence type="predicted"/>
<organism evidence="1 2">
    <name type="scientific">Pseudozobellia thermophila</name>
    <dbReference type="NCBI Taxonomy" id="192903"/>
    <lineage>
        <taxon>Bacteria</taxon>
        <taxon>Pseudomonadati</taxon>
        <taxon>Bacteroidota</taxon>
        <taxon>Flavobacteriia</taxon>
        <taxon>Flavobacteriales</taxon>
        <taxon>Flavobacteriaceae</taxon>
        <taxon>Pseudozobellia</taxon>
    </lineage>
</organism>
<dbReference type="STRING" id="192903.SAMN04488513_102119"/>
<evidence type="ECO:0000313" key="1">
    <source>
        <dbReference type="EMBL" id="SHI86928.1"/>
    </source>
</evidence>
<gene>
    <name evidence="1" type="ORF">SAMN04488513_102119</name>
</gene>
<keyword evidence="2" id="KW-1185">Reference proteome</keyword>
<protein>
    <submittedName>
        <fullName evidence="1">Uncharacterized protein</fullName>
    </submittedName>
</protein>
<sequence length="156" mass="17982">MHTGVFETLCDLKRETDIETISELEKWLKDNCYPMHGYSISGNAIYEGYGLEKNGGRFQWFYTERGHKQVLEIFATEKEAVAHALHQIKSDEHANRNYIGMYKCDKEVEEIVSELKKRGVAYVTDKIPYGGSQDRRTRIFVLGCGIKKVKDLIQNA</sequence>
<evidence type="ECO:0000313" key="2">
    <source>
        <dbReference type="Proteomes" id="UP000184543"/>
    </source>
</evidence>
<reference evidence="2" key="1">
    <citation type="submission" date="2016-11" db="EMBL/GenBank/DDBJ databases">
        <authorList>
            <person name="Varghese N."/>
            <person name="Submissions S."/>
        </authorList>
    </citation>
    <scope>NUCLEOTIDE SEQUENCE [LARGE SCALE GENOMIC DNA]</scope>
    <source>
        <strain evidence="2">DSM 19858</strain>
    </source>
</reference>